<dbReference type="EMBL" id="JARVII010000107">
    <property type="protein sequence ID" value="MDG9700654.1"/>
    <property type="molecule type" value="Genomic_DNA"/>
</dbReference>
<proteinExistence type="predicted"/>
<reference evidence="1 2" key="1">
    <citation type="submission" date="2023-04" db="EMBL/GenBank/DDBJ databases">
        <title>Ottowia paracancer sp. nov., isolated from human stomach.</title>
        <authorList>
            <person name="Song Y."/>
        </authorList>
    </citation>
    <scope>NUCLEOTIDE SEQUENCE [LARGE SCALE GENOMIC DNA]</scope>
    <source>
        <strain evidence="1 2">10c7w1</strain>
    </source>
</reference>
<protein>
    <submittedName>
        <fullName evidence="1">Uncharacterized protein</fullName>
    </submittedName>
</protein>
<sequence length="67" mass="7018">KLAPDLSIEALNQIVSSGSHIAKGSLEGVLDAVRHFIYNGFKQVIAAAWALLGGQQMSGRQISLLGA</sequence>
<keyword evidence="2" id="KW-1185">Reference proteome</keyword>
<evidence type="ECO:0000313" key="1">
    <source>
        <dbReference type="EMBL" id="MDG9700654.1"/>
    </source>
</evidence>
<dbReference type="Proteomes" id="UP001237156">
    <property type="component" value="Unassembled WGS sequence"/>
</dbReference>
<accession>A0AAW6RPB2</accession>
<dbReference type="AlphaFoldDB" id="A0AAW6RPB2"/>
<feature type="non-terminal residue" evidence="1">
    <location>
        <position position="1"/>
    </location>
</feature>
<gene>
    <name evidence="1" type="ORF">QB898_13265</name>
</gene>
<organism evidence="1 2">
    <name type="scientific">Ottowia cancrivicina</name>
    <dbReference type="NCBI Taxonomy" id="3040346"/>
    <lineage>
        <taxon>Bacteria</taxon>
        <taxon>Pseudomonadati</taxon>
        <taxon>Pseudomonadota</taxon>
        <taxon>Betaproteobacteria</taxon>
        <taxon>Burkholderiales</taxon>
        <taxon>Comamonadaceae</taxon>
        <taxon>Ottowia</taxon>
    </lineage>
</organism>
<evidence type="ECO:0000313" key="2">
    <source>
        <dbReference type="Proteomes" id="UP001237156"/>
    </source>
</evidence>
<dbReference type="RefSeq" id="WP_279525324.1">
    <property type="nucleotide sequence ID" value="NZ_JARVII010000107.1"/>
</dbReference>
<comment type="caution">
    <text evidence="1">The sequence shown here is derived from an EMBL/GenBank/DDBJ whole genome shotgun (WGS) entry which is preliminary data.</text>
</comment>
<name>A0AAW6RPB2_9BURK</name>